<dbReference type="EMBL" id="JACHJD010000018">
    <property type="protein sequence ID" value="MBB5108265.1"/>
    <property type="molecule type" value="Genomic_DNA"/>
</dbReference>
<sequence length="92" mass="9943">MSAYRGTVILLLDGDERPAAAGDLRRDEAGSWGGSLAFPVEARTPHLLNLTEGRLSIRGQEGSFVRPDTSDWVNSPTGQFRIRIEGSGDAPF</sequence>
<comment type="caution">
    <text evidence="1">The sequence shown here is derived from an EMBL/GenBank/DDBJ whole genome shotgun (WGS) entry which is preliminary data.</text>
</comment>
<dbReference type="RefSeq" id="WP_150509726.1">
    <property type="nucleotide sequence ID" value="NZ_BMSQ01000020.1"/>
</dbReference>
<gene>
    <name evidence="1" type="ORF">FHS40_007386</name>
</gene>
<dbReference type="Proteomes" id="UP000549009">
    <property type="component" value="Unassembled WGS sequence"/>
</dbReference>
<protein>
    <submittedName>
        <fullName evidence="1">Uncharacterized protein</fullName>
    </submittedName>
</protein>
<evidence type="ECO:0000313" key="1">
    <source>
        <dbReference type="EMBL" id="MBB5108265.1"/>
    </source>
</evidence>
<organism evidence="1 2">
    <name type="scientific">Streptomyces spectabilis</name>
    <dbReference type="NCBI Taxonomy" id="68270"/>
    <lineage>
        <taxon>Bacteria</taxon>
        <taxon>Bacillati</taxon>
        <taxon>Actinomycetota</taxon>
        <taxon>Actinomycetes</taxon>
        <taxon>Kitasatosporales</taxon>
        <taxon>Streptomycetaceae</taxon>
        <taxon>Streptomyces</taxon>
    </lineage>
</organism>
<proteinExistence type="predicted"/>
<accession>A0A7W8EZ19</accession>
<dbReference type="OrthoDB" id="4262271at2"/>
<name>A0A7W8EZ19_STRST</name>
<keyword evidence="2" id="KW-1185">Reference proteome</keyword>
<evidence type="ECO:0000313" key="2">
    <source>
        <dbReference type="Proteomes" id="UP000549009"/>
    </source>
</evidence>
<reference evidence="1 2" key="1">
    <citation type="submission" date="2020-08" db="EMBL/GenBank/DDBJ databases">
        <title>Genomic Encyclopedia of Type Strains, Phase III (KMG-III): the genomes of soil and plant-associated and newly described type strains.</title>
        <authorList>
            <person name="Whitman W."/>
        </authorList>
    </citation>
    <scope>NUCLEOTIDE SEQUENCE [LARGE SCALE GENOMIC DNA]</scope>
    <source>
        <strain evidence="1 2">CECT 3146</strain>
    </source>
</reference>
<dbReference type="AlphaFoldDB" id="A0A7W8EZ19"/>